<sequence>MKATAALLIGSLSIAACLTVAACSPNSDGQKESGGAETTTAAAPGQFDPYVSDETCLSCHGGSYEAVAERTADYGDSNPHDSVHGGYLSCNRCHSNGSELTENDCLSCHDWPRDLQSAPN</sequence>
<name>A0ABV1JEM7_9ACTN</name>
<evidence type="ECO:0000256" key="1">
    <source>
        <dbReference type="ARBA" id="ARBA00004196"/>
    </source>
</evidence>
<feature type="signal peptide" evidence="8">
    <location>
        <begin position="1"/>
        <end position="22"/>
    </location>
</feature>
<evidence type="ECO:0000256" key="3">
    <source>
        <dbReference type="ARBA" id="ARBA00022617"/>
    </source>
</evidence>
<organism evidence="10 11">
    <name type="scientific">Raoultibacter massiliensis</name>
    <dbReference type="NCBI Taxonomy" id="1852371"/>
    <lineage>
        <taxon>Bacteria</taxon>
        <taxon>Bacillati</taxon>
        <taxon>Actinomycetota</taxon>
        <taxon>Coriobacteriia</taxon>
        <taxon>Eggerthellales</taxon>
        <taxon>Eggerthellaceae</taxon>
        <taxon>Raoultibacter</taxon>
    </lineage>
</organism>
<keyword evidence="6" id="KW-0408">Iron</keyword>
<protein>
    <submittedName>
        <fullName evidence="10">Cytochrome c3 family protein</fullName>
    </submittedName>
</protein>
<feature type="domain" description="Tetrahaem cytochrome" evidence="9">
    <location>
        <begin position="48"/>
        <end position="110"/>
    </location>
</feature>
<evidence type="ECO:0000259" key="9">
    <source>
        <dbReference type="Pfam" id="PF14537"/>
    </source>
</evidence>
<evidence type="ECO:0000313" key="11">
    <source>
        <dbReference type="Proteomes" id="UP001487305"/>
    </source>
</evidence>
<evidence type="ECO:0000256" key="7">
    <source>
        <dbReference type="SAM" id="MobiDB-lite"/>
    </source>
</evidence>
<dbReference type="InterPro" id="IPR036280">
    <property type="entry name" value="Multihaem_cyt_sf"/>
</dbReference>
<keyword evidence="11" id="KW-1185">Reference proteome</keyword>
<dbReference type="Pfam" id="PF14537">
    <property type="entry name" value="Cytochrom_c3_2"/>
    <property type="match status" value="1"/>
</dbReference>
<evidence type="ECO:0000256" key="2">
    <source>
        <dbReference type="ARBA" id="ARBA00022448"/>
    </source>
</evidence>
<comment type="subcellular location">
    <subcellularLocation>
        <location evidence="1">Cell envelope</location>
    </subcellularLocation>
</comment>
<dbReference type="PROSITE" id="PS51257">
    <property type="entry name" value="PROKAR_LIPOPROTEIN"/>
    <property type="match status" value="1"/>
</dbReference>
<dbReference type="SUPFAM" id="SSF48695">
    <property type="entry name" value="Multiheme cytochromes"/>
    <property type="match status" value="1"/>
</dbReference>
<gene>
    <name evidence="10" type="ORF">AAA083_11185</name>
</gene>
<feature type="chain" id="PRO_5045256375" evidence="8">
    <location>
        <begin position="23"/>
        <end position="120"/>
    </location>
</feature>
<keyword evidence="3" id="KW-0349">Heme</keyword>
<dbReference type="RefSeq" id="WP_102373929.1">
    <property type="nucleotide sequence ID" value="NZ_JBBNOP010000009.1"/>
</dbReference>
<evidence type="ECO:0000313" key="10">
    <source>
        <dbReference type="EMBL" id="MEQ3363535.1"/>
    </source>
</evidence>
<feature type="region of interest" description="Disordered" evidence="7">
    <location>
        <begin position="25"/>
        <end position="48"/>
    </location>
</feature>
<evidence type="ECO:0000256" key="5">
    <source>
        <dbReference type="ARBA" id="ARBA00022982"/>
    </source>
</evidence>
<comment type="caution">
    <text evidence="10">The sequence shown here is derived from an EMBL/GenBank/DDBJ whole genome shotgun (WGS) entry which is preliminary data.</text>
</comment>
<keyword evidence="4" id="KW-0479">Metal-binding</keyword>
<dbReference type="InterPro" id="IPR012286">
    <property type="entry name" value="Tetrahaem_cytochrome"/>
</dbReference>
<keyword evidence="5" id="KW-0249">Electron transport</keyword>
<dbReference type="Proteomes" id="UP001487305">
    <property type="component" value="Unassembled WGS sequence"/>
</dbReference>
<evidence type="ECO:0000256" key="8">
    <source>
        <dbReference type="SAM" id="SignalP"/>
    </source>
</evidence>
<keyword evidence="2" id="KW-0813">Transport</keyword>
<dbReference type="Gene3D" id="1.10.1130.10">
    <property type="entry name" value="Flavocytochrome C3, Chain A"/>
    <property type="match status" value="1"/>
</dbReference>
<proteinExistence type="predicted"/>
<evidence type="ECO:0000256" key="4">
    <source>
        <dbReference type="ARBA" id="ARBA00022723"/>
    </source>
</evidence>
<evidence type="ECO:0000256" key="6">
    <source>
        <dbReference type="ARBA" id="ARBA00023004"/>
    </source>
</evidence>
<dbReference type="EMBL" id="JBBNOP010000009">
    <property type="protein sequence ID" value="MEQ3363535.1"/>
    <property type="molecule type" value="Genomic_DNA"/>
</dbReference>
<keyword evidence="8" id="KW-0732">Signal</keyword>
<accession>A0ABV1JEM7</accession>
<reference evidence="10 11" key="1">
    <citation type="submission" date="2024-04" db="EMBL/GenBank/DDBJ databases">
        <title>Human intestinal bacterial collection.</title>
        <authorList>
            <person name="Pauvert C."/>
            <person name="Hitch T.C.A."/>
            <person name="Clavel T."/>
        </authorList>
    </citation>
    <scope>NUCLEOTIDE SEQUENCE [LARGE SCALE GENOMIC DNA]</scope>
    <source>
        <strain evidence="10 11">CLA-KB-H42</strain>
    </source>
</reference>